<keyword evidence="1" id="KW-0175">Coiled coil</keyword>
<evidence type="ECO:0000313" key="2">
    <source>
        <dbReference type="EMBL" id="QFG74055.1"/>
    </source>
</evidence>
<sequence>MEEQLQTNPTIYTPIYKDNHYCDAKFFDPIQHCSCTSKTYTDKQMRNHIKCKKHKMWLQQINDNRVNYYSQTIQDADVIKQQRIMIQRLTLDKDSLERKINQLEERLAPTADLLGDMMMID</sequence>
<name>A0A5J6VIP5_9VIRU</name>
<dbReference type="EMBL" id="MN448276">
    <property type="protein sequence ID" value="QFG74055.1"/>
    <property type="molecule type" value="Genomic_DNA"/>
</dbReference>
<proteinExistence type="predicted"/>
<reference evidence="2" key="1">
    <citation type="journal article" date="2019" name="Philos. Trans. R. Soc. Lond., B, Biol. Sci.">
        <title>Targeted metagenomic recovery of four divergent viruses reveals shared and distinctive characteristics of giant viruses of marine eukaryotes.</title>
        <authorList>
            <person name="Needham D.M."/>
            <person name="Poirier C."/>
            <person name="Hehenberger E."/>
            <person name="Jimenez V."/>
            <person name="Swalwell J.E."/>
            <person name="Santoro A.E."/>
            <person name="Worden A.Z."/>
        </authorList>
    </citation>
    <scope>NUCLEOTIDE SEQUENCE</scope>
    <source>
        <strain evidence="2">OPacV-662</strain>
    </source>
</reference>
<accession>A0A5J6VIP5</accession>
<feature type="coiled-coil region" evidence="1">
    <location>
        <begin position="79"/>
        <end position="113"/>
    </location>
</feature>
<protein>
    <submittedName>
        <fullName evidence="2">Uncharacterized protein</fullName>
    </submittedName>
</protein>
<organism evidence="2">
    <name type="scientific">Megaviridae environmental sample</name>
    <dbReference type="NCBI Taxonomy" id="1737588"/>
    <lineage>
        <taxon>Viruses</taxon>
        <taxon>Varidnaviria</taxon>
        <taxon>Bamfordvirae</taxon>
        <taxon>Nucleocytoviricota</taxon>
        <taxon>Megaviricetes</taxon>
        <taxon>Imitervirales</taxon>
        <taxon>Mimiviridae</taxon>
        <taxon>environmental samples</taxon>
    </lineage>
</organism>
<evidence type="ECO:0000256" key="1">
    <source>
        <dbReference type="SAM" id="Coils"/>
    </source>
</evidence>